<evidence type="ECO:0000256" key="1">
    <source>
        <dbReference type="SAM" id="MobiDB-lite"/>
    </source>
</evidence>
<proteinExistence type="predicted"/>
<reference evidence="2" key="3">
    <citation type="submission" date="2015-04" db="UniProtKB">
        <authorList>
            <consortium name="EnsemblPlants"/>
        </authorList>
    </citation>
    <scope>IDENTIFICATION</scope>
</reference>
<dbReference type="EnsemblPlants" id="LPERR04G01550.1">
    <property type="protein sequence ID" value="LPERR04G01550.1"/>
    <property type="gene ID" value="LPERR04G01550"/>
</dbReference>
<protein>
    <submittedName>
        <fullName evidence="2">Uncharacterized protein</fullName>
    </submittedName>
</protein>
<feature type="region of interest" description="Disordered" evidence="1">
    <location>
        <begin position="1"/>
        <end position="22"/>
    </location>
</feature>
<feature type="region of interest" description="Disordered" evidence="1">
    <location>
        <begin position="134"/>
        <end position="172"/>
    </location>
</feature>
<dbReference type="Proteomes" id="UP000032180">
    <property type="component" value="Chromosome 4"/>
</dbReference>
<dbReference type="Gramene" id="LPERR04G01550.1">
    <property type="protein sequence ID" value="LPERR04G01550.1"/>
    <property type="gene ID" value="LPERR04G01550"/>
</dbReference>
<reference evidence="3" key="2">
    <citation type="submission" date="2013-12" db="EMBL/GenBank/DDBJ databases">
        <authorList>
            <person name="Yu Y."/>
            <person name="Lee S."/>
            <person name="de Baynast K."/>
            <person name="Wissotski M."/>
            <person name="Liu L."/>
            <person name="Talag J."/>
            <person name="Goicoechea J."/>
            <person name="Angelova A."/>
            <person name="Jetty R."/>
            <person name="Kudrna D."/>
            <person name="Golser W."/>
            <person name="Rivera L."/>
            <person name="Zhang J."/>
            <person name="Wing R."/>
        </authorList>
    </citation>
    <scope>NUCLEOTIDE SEQUENCE</scope>
</reference>
<evidence type="ECO:0000313" key="3">
    <source>
        <dbReference type="Proteomes" id="UP000032180"/>
    </source>
</evidence>
<sequence>MPKPNHGGAADGGDSIGSEKPCNRSYCHRTGAQSLQGASASSLGGIRHKARREDLEKGSRTVTVVYHVNTEIEDEYWLFLENVCVYENEDFLVEYEGKVIRYGGGEVVDDDGNLENPAKEEEEKKVVVSLDEPSDDSMMSFMELDPLDNSTPRQKAQKVTEDKENMDEEDEHVVSIKGKGAYKCGENGIGK</sequence>
<keyword evidence="3" id="KW-1185">Reference proteome</keyword>
<accession>A0A0D9W285</accession>
<dbReference type="HOGENOM" id="CLU_053224_1_0_1"/>
<reference evidence="2 3" key="1">
    <citation type="submission" date="2012-08" db="EMBL/GenBank/DDBJ databases">
        <title>Oryza genome evolution.</title>
        <authorList>
            <person name="Wing R.A."/>
        </authorList>
    </citation>
    <scope>NUCLEOTIDE SEQUENCE</scope>
</reference>
<evidence type="ECO:0000313" key="2">
    <source>
        <dbReference type="EnsemblPlants" id="LPERR04G01550.1"/>
    </source>
</evidence>
<organism evidence="2 3">
    <name type="scientific">Leersia perrieri</name>
    <dbReference type="NCBI Taxonomy" id="77586"/>
    <lineage>
        <taxon>Eukaryota</taxon>
        <taxon>Viridiplantae</taxon>
        <taxon>Streptophyta</taxon>
        <taxon>Embryophyta</taxon>
        <taxon>Tracheophyta</taxon>
        <taxon>Spermatophyta</taxon>
        <taxon>Magnoliopsida</taxon>
        <taxon>Liliopsida</taxon>
        <taxon>Poales</taxon>
        <taxon>Poaceae</taxon>
        <taxon>BOP clade</taxon>
        <taxon>Oryzoideae</taxon>
        <taxon>Oryzeae</taxon>
        <taxon>Oryzinae</taxon>
        <taxon>Leersia</taxon>
    </lineage>
</organism>
<dbReference type="AlphaFoldDB" id="A0A0D9W285"/>
<name>A0A0D9W285_9ORYZ</name>